<gene>
    <name evidence="2" type="ORF">OO17_28635</name>
</gene>
<dbReference type="EMBL" id="JXXE01000764">
    <property type="protein sequence ID" value="KIZ33264.1"/>
    <property type="molecule type" value="Genomic_DNA"/>
</dbReference>
<feature type="non-terminal residue" evidence="2">
    <location>
        <position position="151"/>
    </location>
</feature>
<sequence length="151" mass="16777">MLTSVKIQKRQSEIRQSLAALVGKTQPTEDETRSMSTLDTEYQGNEARYRASLIVEDTERREAGNEMETRSDRKFSEMIDKFELRQVALHLDEGAKIDGATAEVIEELRSQGGYRGVPIPYAALEIRSGETIASGTPSPVSTAPIIDRIFA</sequence>
<name>A0A0D7DXK2_RHOPL</name>
<organism evidence="2 3">
    <name type="scientific">Rhodopseudomonas palustris</name>
    <dbReference type="NCBI Taxonomy" id="1076"/>
    <lineage>
        <taxon>Bacteria</taxon>
        <taxon>Pseudomonadati</taxon>
        <taxon>Pseudomonadota</taxon>
        <taxon>Alphaproteobacteria</taxon>
        <taxon>Hyphomicrobiales</taxon>
        <taxon>Nitrobacteraceae</taxon>
        <taxon>Rhodopseudomonas</taxon>
    </lineage>
</organism>
<accession>A0A0D7DXK2</accession>
<feature type="region of interest" description="Disordered" evidence="1">
    <location>
        <begin position="22"/>
        <end position="42"/>
    </location>
</feature>
<proteinExistence type="predicted"/>
<dbReference type="Proteomes" id="UP000032515">
    <property type="component" value="Unassembled WGS sequence"/>
</dbReference>
<protein>
    <submittedName>
        <fullName evidence="2">Uncharacterized protein</fullName>
    </submittedName>
</protein>
<dbReference type="AlphaFoldDB" id="A0A0D7DXK2"/>
<evidence type="ECO:0000313" key="2">
    <source>
        <dbReference type="EMBL" id="KIZ33264.1"/>
    </source>
</evidence>
<reference evidence="2 3" key="1">
    <citation type="submission" date="2014-11" db="EMBL/GenBank/DDBJ databases">
        <title>Genomics and ecophysiology of heterotrophic nitrogen fixing bacteria isolated from estuarine surface water.</title>
        <authorList>
            <person name="Bentzon-Tilia M."/>
            <person name="Severin I."/>
            <person name="Hansen L.H."/>
            <person name="Riemann L."/>
        </authorList>
    </citation>
    <scope>NUCLEOTIDE SEQUENCE [LARGE SCALE GENOMIC DNA]</scope>
    <source>
        <strain evidence="2 3">BAL398</strain>
    </source>
</reference>
<comment type="caution">
    <text evidence="2">The sequence shown here is derived from an EMBL/GenBank/DDBJ whole genome shotgun (WGS) entry which is preliminary data.</text>
</comment>
<evidence type="ECO:0000256" key="1">
    <source>
        <dbReference type="SAM" id="MobiDB-lite"/>
    </source>
</evidence>
<evidence type="ECO:0000313" key="3">
    <source>
        <dbReference type="Proteomes" id="UP000032515"/>
    </source>
</evidence>